<reference evidence="6" key="1">
    <citation type="submission" date="2021-04" db="EMBL/GenBank/DDBJ databases">
        <authorList>
            <person name="Rodrigo-Torres L."/>
            <person name="Arahal R. D."/>
            <person name="Lucena T."/>
        </authorList>
    </citation>
    <scope>NUCLEOTIDE SEQUENCE</scope>
    <source>
        <strain evidence="6">AS29M-1</strain>
    </source>
</reference>
<dbReference type="KEGG" id="ptan:CRYO30217_02968"/>
<dbReference type="InterPro" id="IPR058792">
    <property type="entry name" value="Beta-barrel_RND_2"/>
</dbReference>
<keyword evidence="7" id="KW-1185">Reference proteome</keyword>
<evidence type="ECO:0000256" key="3">
    <source>
        <dbReference type="SAM" id="MobiDB-lite"/>
    </source>
</evidence>
<dbReference type="PANTHER" id="PTHR30097">
    <property type="entry name" value="CATION EFFLUX SYSTEM PROTEIN CUSB"/>
    <property type="match status" value="1"/>
</dbReference>
<proteinExistence type="inferred from homology"/>
<dbReference type="NCBIfam" id="TIGR01730">
    <property type="entry name" value="RND_mfp"/>
    <property type="match status" value="1"/>
</dbReference>
<dbReference type="Pfam" id="PF25973">
    <property type="entry name" value="BSH_CzcB"/>
    <property type="match status" value="1"/>
</dbReference>
<dbReference type="GO" id="GO:0060003">
    <property type="term" value="P:copper ion export"/>
    <property type="evidence" value="ECO:0007669"/>
    <property type="project" value="TreeGrafter"/>
</dbReference>
<evidence type="ECO:0000256" key="2">
    <source>
        <dbReference type="ARBA" id="ARBA00022448"/>
    </source>
</evidence>
<dbReference type="EMBL" id="OU015584">
    <property type="protein sequence ID" value="CAG5085996.1"/>
    <property type="molecule type" value="Genomic_DNA"/>
</dbReference>
<dbReference type="InterPro" id="IPR006143">
    <property type="entry name" value="RND_pump_MFP"/>
</dbReference>
<accession>A0A916JPM6</accession>
<dbReference type="RefSeq" id="WP_258543163.1">
    <property type="nucleotide sequence ID" value="NZ_OU015584.1"/>
</dbReference>
<feature type="domain" description="CusB-like beta-barrel" evidence="4">
    <location>
        <begin position="222"/>
        <end position="292"/>
    </location>
</feature>
<dbReference type="Proteomes" id="UP000683507">
    <property type="component" value="Chromosome"/>
</dbReference>
<dbReference type="InterPro" id="IPR058647">
    <property type="entry name" value="BSH_CzcB-like"/>
</dbReference>
<dbReference type="GO" id="GO:0016020">
    <property type="term" value="C:membrane"/>
    <property type="evidence" value="ECO:0007669"/>
    <property type="project" value="InterPro"/>
</dbReference>
<dbReference type="GO" id="GO:0022857">
    <property type="term" value="F:transmembrane transporter activity"/>
    <property type="evidence" value="ECO:0007669"/>
    <property type="project" value="InterPro"/>
</dbReference>
<dbReference type="Gene3D" id="2.40.30.170">
    <property type="match status" value="1"/>
</dbReference>
<feature type="domain" description="CzcB-like barrel-sandwich hybrid" evidence="5">
    <location>
        <begin position="70"/>
        <end position="216"/>
    </location>
</feature>
<organism evidence="6 7">
    <name type="scientific">Parvicella tangerina</name>
    <dbReference type="NCBI Taxonomy" id="2829795"/>
    <lineage>
        <taxon>Bacteria</taxon>
        <taxon>Pseudomonadati</taxon>
        <taxon>Bacteroidota</taxon>
        <taxon>Flavobacteriia</taxon>
        <taxon>Flavobacteriales</taxon>
        <taxon>Parvicellaceae</taxon>
        <taxon>Parvicella</taxon>
    </lineage>
</organism>
<dbReference type="AlphaFoldDB" id="A0A916JPM6"/>
<dbReference type="PANTHER" id="PTHR30097:SF4">
    <property type="entry name" value="SLR6042 PROTEIN"/>
    <property type="match status" value="1"/>
</dbReference>
<evidence type="ECO:0000259" key="4">
    <source>
        <dbReference type="Pfam" id="PF25954"/>
    </source>
</evidence>
<evidence type="ECO:0000256" key="1">
    <source>
        <dbReference type="ARBA" id="ARBA00009477"/>
    </source>
</evidence>
<sequence>MLVSCASNESEGHDEHDHGHGHSEEEHGDEIHFSEDQFNALGIKVDTLPKRNLGTYVEANGELKVSPQNQAEVTAVIGANVKSIEVTEGEMVKKGQILAFLAHPDLIQLQTEYITNWNDLQFLEQEYERQSKLYEDKITSGKDFQQLKSDYNSKIGVVNGLEAQLQLIGISVSNLQENKVSQTVALRSPINGYIRLVEVKIGQYVNPETSMFEIIDNEHVHVDLFVFESDVHKVKEGQNLLFSVESVPDKTLTATIYSVGQSFEQNPKAVLIHAKIDNKEGHLIPGMYVKGRIIVEDYMSKALPEEAVVREEEKYYIFKAKKEADKWAFEPIEVAVGVKDGGWLEIKLFEPLLEGTLIAWNNAYNLMAELKKGEAEHSH</sequence>
<dbReference type="Pfam" id="PF25954">
    <property type="entry name" value="Beta-barrel_RND_2"/>
    <property type="match status" value="1"/>
</dbReference>
<evidence type="ECO:0000259" key="5">
    <source>
        <dbReference type="Pfam" id="PF25973"/>
    </source>
</evidence>
<feature type="compositionally biased region" description="Basic and acidic residues" evidence="3">
    <location>
        <begin position="10"/>
        <end position="28"/>
    </location>
</feature>
<name>A0A916JPM6_9FLAO</name>
<feature type="region of interest" description="Disordered" evidence="3">
    <location>
        <begin position="1"/>
        <end position="28"/>
    </location>
</feature>
<dbReference type="SUPFAM" id="SSF111369">
    <property type="entry name" value="HlyD-like secretion proteins"/>
    <property type="match status" value="1"/>
</dbReference>
<gene>
    <name evidence="6" type="primary">czcB</name>
    <name evidence="6" type="ORF">CRYO30217_02968</name>
</gene>
<dbReference type="InterPro" id="IPR051909">
    <property type="entry name" value="MFP_Cation_Efflux"/>
</dbReference>
<comment type="similarity">
    <text evidence="1">Belongs to the membrane fusion protein (MFP) (TC 8.A.1) family.</text>
</comment>
<dbReference type="GO" id="GO:0015679">
    <property type="term" value="P:plasma membrane copper ion transport"/>
    <property type="evidence" value="ECO:0007669"/>
    <property type="project" value="TreeGrafter"/>
</dbReference>
<evidence type="ECO:0000313" key="6">
    <source>
        <dbReference type="EMBL" id="CAG5085996.1"/>
    </source>
</evidence>
<dbReference type="Gene3D" id="2.40.50.100">
    <property type="match status" value="1"/>
</dbReference>
<evidence type="ECO:0000313" key="7">
    <source>
        <dbReference type="Proteomes" id="UP000683507"/>
    </source>
</evidence>
<keyword evidence="2" id="KW-0813">Transport</keyword>
<protein>
    <submittedName>
        <fullName evidence="6">Cobalt-zinc-cadmium resistance protein CzcB</fullName>
    </submittedName>
</protein>
<dbReference type="GO" id="GO:0030313">
    <property type="term" value="C:cell envelope"/>
    <property type="evidence" value="ECO:0007669"/>
    <property type="project" value="TreeGrafter"/>
</dbReference>